<evidence type="ECO:0000256" key="1">
    <source>
        <dbReference type="SAM" id="MobiDB-lite"/>
    </source>
</evidence>
<organism evidence="2 3">
    <name type="scientific">Naegleria fowleri</name>
    <name type="common">Brain eating amoeba</name>
    <dbReference type="NCBI Taxonomy" id="5763"/>
    <lineage>
        <taxon>Eukaryota</taxon>
        <taxon>Discoba</taxon>
        <taxon>Heterolobosea</taxon>
        <taxon>Tetramitia</taxon>
        <taxon>Eutetramitia</taxon>
        <taxon>Vahlkampfiidae</taxon>
        <taxon>Naegleria</taxon>
    </lineage>
</organism>
<keyword evidence="3" id="KW-1185">Reference proteome</keyword>
<feature type="compositionally biased region" description="Basic and acidic residues" evidence="1">
    <location>
        <begin position="1"/>
        <end position="14"/>
    </location>
</feature>
<dbReference type="OMA" id="LAMHYAR"/>
<dbReference type="EMBL" id="VFQX01000004">
    <property type="protein sequence ID" value="KAF0983725.1"/>
    <property type="molecule type" value="Genomic_DNA"/>
</dbReference>
<dbReference type="GeneID" id="68114858"/>
<feature type="region of interest" description="Disordered" evidence="1">
    <location>
        <begin position="1"/>
        <end position="26"/>
    </location>
</feature>
<evidence type="ECO:0000313" key="3">
    <source>
        <dbReference type="Proteomes" id="UP000444721"/>
    </source>
</evidence>
<dbReference type="VEuPathDB" id="AmoebaDB:NF0016060"/>
<dbReference type="AlphaFoldDB" id="A0A6A5CEM7"/>
<dbReference type="OrthoDB" id="10256604at2759"/>
<proteinExistence type="predicted"/>
<comment type="caution">
    <text evidence="2">The sequence shown here is derived from an EMBL/GenBank/DDBJ whole genome shotgun (WGS) entry which is preliminary data.</text>
</comment>
<protein>
    <submittedName>
        <fullName evidence="2">Uncharacterized protein</fullName>
    </submittedName>
</protein>
<dbReference type="Proteomes" id="UP000444721">
    <property type="component" value="Unassembled WGS sequence"/>
</dbReference>
<evidence type="ECO:0000313" key="2">
    <source>
        <dbReference type="EMBL" id="KAF0983725.1"/>
    </source>
</evidence>
<reference evidence="2 3" key="1">
    <citation type="journal article" date="2019" name="Sci. Rep.">
        <title>Nanopore sequencing improves the draft genome of the human pathogenic amoeba Naegleria fowleri.</title>
        <authorList>
            <person name="Liechti N."/>
            <person name="Schurch N."/>
            <person name="Bruggmann R."/>
            <person name="Wittwer M."/>
        </authorList>
    </citation>
    <scope>NUCLEOTIDE SEQUENCE [LARGE SCALE GENOMIC DNA]</scope>
    <source>
        <strain evidence="2 3">ATCC 30894</strain>
    </source>
</reference>
<dbReference type="RefSeq" id="XP_044568438.1">
    <property type="nucleotide sequence ID" value="XM_044711407.1"/>
</dbReference>
<feature type="compositionally biased region" description="Polar residues" evidence="1">
    <location>
        <begin position="15"/>
        <end position="24"/>
    </location>
</feature>
<gene>
    <name evidence="2" type="ORF">FDP41_007640</name>
</gene>
<sequence>MSKEESDHHMEKSLNNDAKTTNITSSSSMMVVDDSLETLPIRSARKIVQYINEQLEKNSEIPLPKKKAIQSVITEERVLKELEHILGKEYIKLSNDVIHLGNQLGINRKMDLEYSDRPEPIVLTTRVKSIYGGENLNRERSMNKPKTKRFDQSKYEHSYKLSRQQELNKLLMQNSKIERIDKHDIEENEPIRLIYEEEKPSEKEIEAYRGDKNEELTDEERALQQAVSYMNKFKDYFKYIHNIKFLKFIPSKAARAMIIENFEKYLMDAKYYIHFYHKYSYFWAPESTRSVEPYRGLYVPLDKRKEEDTYHFNTPVSKYEPLRTMIYQDFHDRVRNGLPPSLDLDAKLPSLAMHYARTTFVPPMTLDEMERLFYPLNDASAIRKQQHEIPKFEPKRPTSRVGFLNRFQHKYFTRKHLLQRHTYSNNASLKNKNIFVSYDSYSEMLSNVNGEDFLDKLSRLILVLGKSFKPFPDYFHAVGIFHTYSNSSNISMELIMLLCACLYMGVPFISPFTKVKNIENTLDDISNYCEIPLVMSSDHRIVSQMMGMTHSKVKHVLYYGHDESSTEEIIHRGELVTQDPISHILQPTKIHDHRITSSNQLPTTSWEYVPKSVDTSLQLHHFKSLLAGTVGIHSSQLEQAREDALNRFRQWQANTHSNENILFMTASNHMNGREEKLCMTNTIFEKILDSLSATMHEMISKVLMDSKEMFKYQRVQVLIISNGFSYMTPLLMAFCFEHSLSFSFVPNNVDESKLVKILNELKPNIIVTDTHTTNVVISRLLLASTDHHHNHINGQEHHNPLLESTHLSELMSSVEYRGLITDWTTSNIFKNIKKSFSSSSYSNKENDFKHNLLGLISIGEVICEEAARTILSYLPFCYQIVNSDSLIAPLVVRDLRLVYGQEQNYSFQILSPWKFVNMNGEARIIVKGPIVPKVDPLSSVENRKEEFILQDLQDIVFDTSKMTNPEAKGELIEKFAKTTMPDDIRQSLTKCLHLKEEFDFYNQVLSFVEKRERTEHVINLAFFDNCLYSALLDELETLAPLRDIHQAELEEVVKFLQLRIELTAQCVQFQLLDFRFRFSQALKNNQITFHFKEKPLPILYTNKYRKIDSDLKWVHNAFAKRVYIFQENGFIVNLDLLESLFEYYLWPSVTRCFMMAIAESNLLSMIVFGKIRQQIDRKLFQQITNNVQMQYEKCLFLGEVEKKNSTKWYSSLFHLQRNTSQKEYVELLQTVVPSFDKLKE</sequence>
<accession>A0A6A5CEM7</accession>
<dbReference type="VEuPathDB" id="AmoebaDB:FDP41_007640"/>
<name>A0A6A5CEM7_NAEFO</name>
<dbReference type="VEuPathDB" id="AmoebaDB:NfTy_006980"/>